<proteinExistence type="predicted"/>
<protein>
    <submittedName>
        <fullName evidence="2">Uncharacterized protein</fullName>
    </submittedName>
</protein>
<comment type="caution">
    <text evidence="2">The sequence shown here is derived from an EMBL/GenBank/DDBJ whole genome shotgun (WGS) entry which is preliminary data.</text>
</comment>
<name>A0A9J5XE82_SOLCO</name>
<dbReference type="Proteomes" id="UP000824120">
    <property type="component" value="Chromosome 9"/>
</dbReference>
<gene>
    <name evidence="2" type="ORF">H5410_046399</name>
</gene>
<organism evidence="2 3">
    <name type="scientific">Solanum commersonii</name>
    <name type="common">Commerson's wild potato</name>
    <name type="synonym">Commerson's nightshade</name>
    <dbReference type="NCBI Taxonomy" id="4109"/>
    <lineage>
        <taxon>Eukaryota</taxon>
        <taxon>Viridiplantae</taxon>
        <taxon>Streptophyta</taxon>
        <taxon>Embryophyta</taxon>
        <taxon>Tracheophyta</taxon>
        <taxon>Spermatophyta</taxon>
        <taxon>Magnoliopsida</taxon>
        <taxon>eudicotyledons</taxon>
        <taxon>Gunneridae</taxon>
        <taxon>Pentapetalae</taxon>
        <taxon>asterids</taxon>
        <taxon>lamiids</taxon>
        <taxon>Solanales</taxon>
        <taxon>Solanaceae</taxon>
        <taxon>Solanoideae</taxon>
        <taxon>Solaneae</taxon>
        <taxon>Solanum</taxon>
    </lineage>
</organism>
<dbReference type="EMBL" id="JACXVP010000009">
    <property type="protein sequence ID" value="KAG5585965.1"/>
    <property type="molecule type" value="Genomic_DNA"/>
</dbReference>
<dbReference type="AlphaFoldDB" id="A0A9J5XE82"/>
<evidence type="ECO:0000256" key="1">
    <source>
        <dbReference type="SAM" id="MobiDB-lite"/>
    </source>
</evidence>
<reference evidence="2 3" key="1">
    <citation type="submission" date="2020-09" db="EMBL/GenBank/DDBJ databases">
        <title>De no assembly of potato wild relative species, Solanum commersonii.</title>
        <authorList>
            <person name="Cho K."/>
        </authorList>
    </citation>
    <scope>NUCLEOTIDE SEQUENCE [LARGE SCALE GENOMIC DNA]</scope>
    <source>
        <strain evidence="2">LZ3.2</strain>
        <tissue evidence="2">Leaf</tissue>
    </source>
</reference>
<feature type="region of interest" description="Disordered" evidence="1">
    <location>
        <begin position="64"/>
        <end position="83"/>
    </location>
</feature>
<accession>A0A9J5XE82</accession>
<evidence type="ECO:0000313" key="3">
    <source>
        <dbReference type="Proteomes" id="UP000824120"/>
    </source>
</evidence>
<evidence type="ECO:0000313" key="2">
    <source>
        <dbReference type="EMBL" id="KAG5585965.1"/>
    </source>
</evidence>
<dbReference type="OrthoDB" id="744228at2759"/>
<keyword evidence="3" id="KW-1185">Reference proteome</keyword>
<feature type="compositionally biased region" description="Pro residues" evidence="1">
    <location>
        <begin position="74"/>
        <end position="83"/>
    </location>
</feature>
<sequence length="183" mass="20177">MSADVTFFESQPYYTSSDHPDVSMILPIPQVLPVPTFEESTITSTSPVVVPPLLTYHRRPRPTLVPDDSCHAPDPAPTADLPPPSQPLALQKEFTLNVPLLFLLHHNLSCSSLVPVKTSSLPKKSVTVSISQSLKFLLNWKFHQCCVQTSATLTCLFTTKSCISGKILFNLKCPTIYPPNMKS</sequence>